<feature type="region of interest" description="Disordered" evidence="3">
    <location>
        <begin position="236"/>
        <end position="266"/>
    </location>
</feature>
<dbReference type="Proteomes" id="UP000694941">
    <property type="component" value="Unplaced"/>
</dbReference>
<sequence>MYEQVFCEKKQCKIAEQKKMSTNAVILKVREKNDGLTYQSPMEKKIETEKCSDSAFSCHKKEEKSDNKQMSSDEEDQNYLEVFNTDWKNWKFEKDWSTLVEEEEEKRKVETSPSASKHSIKRCNSRDCEKRKKMEIEKDKEVLQRRQKQIDYGKNTLGYQRYIDAVPKGTRTKDHPRTPNKHFKYSRRGWDTLIQLWRKQLHLWDPPAGEEDTMESFDSDMANLSFEYHVAPISVASTSPSTSSLDSYNKPEHGQKKQKHADFKGL</sequence>
<dbReference type="Gene3D" id="1.10.8.1120">
    <property type="entry name" value="Histone RNA hairpin-binding protein RNA-binding domain"/>
    <property type="match status" value="1"/>
</dbReference>
<feature type="domain" description="Histone RNA hairpin-binding protein RNA-binding" evidence="4">
    <location>
        <begin position="139"/>
        <end position="206"/>
    </location>
</feature>
<keyword evidence="2" id="KW-0694">RNA-binding</keyword>
<evidence type="ECO:0000256" key="3">
    <source>
        <dbReference type="SAM" id="MobiDB-lite"/>
    </source>
</evidence>
<gene>
    <name evidence="6" type="primary">LOC106467925</name>
</gene>
<reference evidence="6" key="1">
    <citation type="submission" date="2025-08" db="UniProtKB">
        <authorList>
            <consortium name="RefSeq"/>
        </authorList>
    </citation>
    <scope>IDENTIFICATION</scope>
    <source>
        <tissue evidence="6">Muscle</tissue>
    </source>
</reference>
<protein>
    <submittedName>
        <fullName evidence="6">Histone RNA hairpin-binding protein-like isoform X1</fullName>
    </submittedName>
</protein>
<dbReference type="InterPro" id="IPR026502">
    <property type="entry name" value="SLBP1/SLBP2"/>
</dbReference>
<feature type="compositionally biased region" description="Basic and acidic residues" evidence="3">
    <location>
        <begin position="249"/>
        <end position="266"/>
    </location>
</feature>
<dbReference type="PANTHER" id="PTHR17408">
    <property type="entry name" value="HISTONE RNA HAIRPIN-BINDING PROTEIN"/>
    <property type="match status" value="1"/>
</dbReference>
<evidence type="ECO:0000313" key="6">
    <source>
        <dbReference type="RefSeq" id="XP_022251852.1"/>
    </source>
</evidence>
<keyword evidence="5" id="KW-1185">Reference proteome</keyword>
<dbReference type="InterPro" id="IPR029344">
    <property type="entry name" value="SLBP_RNA_bind"/>
</dbReference>
<evidence type="ECO:0000256" key="1">
    <source>
        <dbReference type="ARBA" id="ARBA00006151"/>
    </source>
</evidence>
<dbReference type="InterPro" id="IPR038294">
    <property type="entry name" value="SLBP_RNA_bind_sf"/>
</dbReference>
<evidence type="ECO:0000259" key="4">
    <source>
        <dbReference type="Pfam" id="PF15247"/>
    </source>
</evidence>
<evidence type="ECO:0000313" key="5">
    <source>
        <dbReference type="Proteomes" id="UP000694941"/>
    </source>
</evidence>
<accession>A0ABM1T7J6</accession>
<comment type="similarity">
    <text evidence="1">Belongs to the SLBP family.</text>
</comment>
<dbReference type="GeneID" id="106467925"/>
<feature type="region of interest" description="Disordered" evidence="3">
    <location>
        <begin position="103"/>
        <end position="123"/>
    </location>
</feature>
<dbReference type="PANTHER" id="PTHR17408:SF0">
    <property type="entry name" value="HISTONE RNA HAIRPIN-BINDING PROTEIN"/>
    <property type="match status" value="1"/>
</dbReference>
<name>A0ABM1T7J6_LIMPO</name>
<dbReference type="Pfam" id="PF15247">
    <property type="entry name" value="SLBP_RNA_bind"/>
    <property type="match status" value="1"/>
</dbReference>
<organism evidence="5 6">
    <name type="scientific">Limulus polyphemus</name>
    <name type="common">Atlantic horseshoe crab</name>
    <dbReference type="NCBI Taxonomy" id="6850"/>
    <lineage>
        <taxon>Eukaryota</taxon>
        <taxon>Metazoa</taxon>
        <taxon>Ecdysozoa</taxon>
        <taxon>Arthropoda</taxon>
        <taxon>Chelicerata</taxon>
        <taxon>Merostomata</taxon>
        <taxon>Xiphosura</taxon>
        <taxon>Limulidae</taxon>
        <taxon>Limulus</taxon>
    </lineage>
</organism>
<dbReference type="RefSeq" id="XP_022251852.1">
    <property type="nucleotide sequence ID" value="XM_022396144.1"/>
</dbReference>
<proteinExistence type="inferred from homology"/>
<evidence type="ECO:0000256" key="2">
    <source>
        <dbReference type="ARBA" id="ARBA00022884"/>
    </source>
</evidence>